<evidence type="ECO:0000256" key="9">
    <source>
        <dbReference type="ARBA" id="ARBA00023004"/>
    </source>
</evidence>
<evidence type="ECO:0000256" key="12">
    <source>
        <dbReference type="SAM" id="MobiDB-lite"/>
    </source>
</evidence>
<keyword evidence="5" id="KW-0479">Metal-binding</keyword>
<keyword evidence="10" id="KW-0443">Lipid metabolism</keyword>
<comment type="cofactor">
    <cofactor evidence="1">
        <name>Fe(2+)</name>
        <dbReference type="ChEBI" id="CHEBI:29033"/>
    </cofactor>
</comment>
<dbReference type="Proteomes" id="UP000306102">
    <property type="component" value="Unassembled WGS sequence"/>
</dbReference>
<sequence length="274" mass="30574">MESYFDLMDVPYIEGTIKGRNSTRHAVFRPRAKNVGEFLPDPTSDGFYDQVEELRQRAKELPDEYLVVLVGDMITEEALPTYQTTLNNHDAIQDETGSSMIPGAVWIRGWTAEENRHGDLLSKYLSLSGRVDMRQVEKTIQYLIGSGMKKMSKPAHHMYDGEDDDLFVHFSKVAQRLRVYTAKDNADTLEFLVEKWGMEKLVGLSVNVKFLVFFALLAAAASPWPPASTEDAPFWRTIQAVSSSAPPKSSPGAQSKPPSGVLSYLLPSSFSTTS</sequence>
<reference evidence="13 14" key="1">
    <citation type="journal article" date="2018" name="Proc. Natl. Acad. Sci. U.S.A.">
        <title>Draft genome sequence of Camellia sinensis var. sinensis provides insights into the evolution of the tea genome and tea quality.</title>
        <authorList>
            <person name="Wei C."/>
            <person name="Yang H."/>
            <person name="Wang S."/>
            <person name="Zhao J."/>
            <person name="Liu C."/>
            <person name="Gao L."/>
            <person name="Xia E."/>
            <person name="Lu Y."/>
            <person name="Tai Y."/>
            <person name="She G."/>
            <person name="Sun J."/>
            <person name="Cao H."/>
            <person name="Tong W."/>
            <person name="Gao Q."/>
            <person name="Li Y."/>
            <person name="Deng W."/>
            <person name="Jiang X."/>
            <person name="Wang W."/>
            <person name="Chen Q."/>
            <person name="Zhang S."/>
            <person name="Li H."/>
            <person name="Wu J."/>
            <person name="Wang P."/>
            <person name="Li P."/>
            <person name="Shi C."/>
            <person name="Zheng F."/>
            <person name="Jian J."/>
            <person name="Huang B."/>
            <person name="Shan D."/>
            <person name="Shi M."/>
            <person name="Fang C."/>
            <person name="Yue Y."/>
            <person name="Li F."/>
            <person name="Li D."/>
            <person name="Wei S."/>
            <person name="Han B."/>
            <person name="Jiang C."/>
            <person name="Yin Y."/>
            <person name="Xia T."/>
            <person name="Zhang Z."/>
            <person name="Bennetzen J.L."/>
            <person name="Zhao S."/>
            <person name="Wan X."/>
        </authorList>
    </citation>
    <scope>NUCLEOTIDE SEQUENCE [LARGE SCALE GENOMIC DNA]</scope>
    <source>
        <strain evidence="14">cv. Shuchazao</strain>
        <tissue evidence="13">Leaf</tissue>
    </source>
</reference>
<keyword evidence="14" id="KW-1185">Reference proteome</keyword>
<dbReference type="InterPro" id="IPR009078">
    <property type="entry name" value="Ferritin-like_SF"/>
</dbReference>
<dbReference type="InterPro" id="IPR012348">
    <property type="entry name" value="RNR-like"/>
</dbReference>
<gene>
    <name evidence="13" type="ORF">TEA_006858</name>
</gene>
<evidence type="ECO:0000256" key="7">
    <source>
        <dbReference type="ARBA" id="ARBA00022946"/>
    </source>
</evidence>
<keyword evidence="11" id="KW-0275">Fatty acid biosynthesis</keyword>
<evidence type="ECO:0000256" key="2">
    <source>
        <dbReference type="ARBA" id="ARBA00008749"/>
    </source>
</evidence>
<dbReference type="AlphaFoldDB" id="A0A4S4ELH0"/>
<evidence type="ECO:0000256" key="4">
    <source>
        <dbReference type="ARBA" id="ARBA00022516"/>
    </source>
</evidence>
<keyword evidence="4" id="KW-0444">Lipid biosynthesis</keyword>
<comment type="similarity">
    <text evidence="2">Belongs to the fatty acid desaturase type 2 family.</text>
</comment>
<evidence type="ECO:0000313" key="14">
    <source>
        <dbReference type="Proteomes" id="UP000306102"/>
    </source>
</evidence>
<dbReference type="STRING" id="542762.A0A4S4ELH0"/>
<dbReference type="GO" id="GO:0045300">
    <property type="term" value="F:stearoyl-[ACP] desaturase activity"/>
    <property type="evidence" value="ECO:0007669"/>
    <property type="project" value="InterPro"/>
</dbReference>
<evidence type="ECO:0000256" key="5">
    <source>
        <dbReference type="ARBA" id="ARBA00022723"/>
    </source>
</evidence>
<comment type="caution">
    <text evidence="13">The sequence shown here is derived from an EMBL/GenBank/DDBJ whole genome shotgun (WGS) entry which is preliminary data.</text>
</comment>
<dbReference type="Pfam" id="PF03405">
    <property type="entry name" value="FA_desaturase_2"/>
    <property type="match status" value="1"/>
</dbReference>
<evidence type="ECO:0008006" key="15">
    <source>
        <dbReference type="Google" id="ProtNLM"/>
    </source>
</evidence>
<dbReference type="SUPFAM" id="SSF47240">
    <property type="entry name" value="Ferritin-like"/>
    <property type="match status" value="1"/>
</dbReference>
<keyword evidence="8" id="KW-0560">Oxidoreductase</keyword>
<evidence type="ECO:0000256" key="3">
    <source>
        <dbReference type="ARBA" id="ARBA00011738"/>
    </source>
</evidence>
<comment type="subunit">
    <text evidence="3">Homodimer.</text>
</comment>
<dbReference type="Gene3D" id="1.10.620.20">
    <property type="entry name" value="Ribonucleotide Reductase, subunit A"/>
    <property type="match status" value="2"/>
</dbReference>
<accession>A0A4S4ELH0</accession>
<evidence type="ECO:0000256" key="10">
    <source>
        <dbReference type="ARBA" id="ARBA00023098"/>
    </source>
</evidence>
<evidence type="ECO:0000256" key="11">
    <source>
        <dbReference type="ARBA" id="ARBA00023160"/>
    </source>
</evidence>
<evidence type="ECO:0000256" key="6">
    <source>
        <dbReference type="ARBA" id="ARBA00022832"/>
    </source>
</evidence>
<protein>
    <recommendedName>
        <fullName evidence="15">Acyl-[acyl-carrier-protein] desaturase</fullName>
    </recommendedName>
</protein>
<name>A0A4S4ELH0_CAMSN</name>
<organism evidence="13 14">
    <name type="scientific">Camellia sinensis var. sinensis</name>
    <name type="common">China tea</name>
    <dbReference type="NCBI Taxonomy" id="542762"/>
    <lineage>
        <taxon>Eukaryota</taxon>
        <taxon>Viridiplantae</taxon>
        <taxon>Streptophyta</taxon>
        <taxon>Embryophyta</taxon>
        <taxon>Tracheophyta</taxon>
        <taxon>Spermatophyta</taxon>
        <taxon>Magnoliopsida</taxon>
        <taxon>eudicotyledons</taxon>
        <taxon>Gunneridae</taxon>
        <taxon>Pentapetalae</taxon>
        <taxon>asterids</taxon>
        <taxon>Ericales</taxon>
        <taxon>Theaceae</taxon>
        <taxon>Camellia</taxon>
    </lineage>
</organism>
<evidence type="ECO:0000256" key="1">
    <source>
        <dbReference type="ARBA" id="ARBA00001954"/>
    </source>
</evidence>
<keyword evidence="7" id="KW-0809">Transit peptide</keyword>
<dbReference type="PANTHER" id="PTHR31155:SF9">
    <property type="entry name" value="STEAROYL-[ACYL-CARRIER-PROTEIN] 9-DESATURASE 7, CHLOROPLASTIC"/>
    <property type="match status" value="1"/>
</dbReference>
<dbReference type="InterPro" id="IPR005067">
    <property type="entry name" value="Fatty_acid_desaturase-2"/>
</dbReference>
<feature type="compositionally biased region" description="Low complexity" evidence="12">
    <location>
        <begin position="242"/>
        <end position="260"/>
    </location>
</feature>
<keyword evidence="6" id="KW-0276">Fatty acid metabolism</keyword>
<dbReference type="GO" id="GO:0009570">
    <property type="term" value="C:chloroplast stroma"/>
    <property type="evidence" value="ECO:0007669"/>
    <property type="project" value="TreeGrafter"/>
</dbReference>
<feature type="region of interest" description="Disordered" evidence="12">
    <location>
        <begin position="242"/>
        <end position="261"/>
    </location>
</feature>
<evidence type="ECO:0000256" key="8">
    <source>
        <dbReference type="ARBA" id="ARBA00023002"/>
    </source>
</evidence>
<dbReference type="GO" id="GO:0046872">
    <property type="term" value="F:metal ion binding"/>
    <property type="evidence" value="ECO:0007669"/>
    <property type="project" value="UniProtKB-KW"/>
</dbReference>
<proteinExistence type="inferred from homology"/>
<keyword evidence="9" id="KW-0408">Iron</keyword>
<dbReference type="GO" id="GO:0006633">
    <property type="term" value="P:fatty acid biosynthetic process"/>
    <property type="evidence" value="ECO:0007669"/>
    <property type="project" value="UniProtKB-KW"/>
</dbReference>
<dbReference type="PANTHER" id="PTHR31155">
    <property type="entry name" value="ACYL- ACYL-CARRIER-PROTEIN DESATURASE-RELATED"/>
    <property type="match status" value="1"/>
</dbReference>
<evidence type="ECO:0000313" key="13">
    <source>
        <dbReference type="EMBL" id="THG17468.1"/>
    </source>
</evidence>
<dbReference type="EMBL" id="SDRB02003528">
    <property type="protein sequence ID" value="THG17468.1"/>
    <property type="molecule type" value="Genomic_DNA"/>
</dbReference>